<gene>
    <name evidence="2" type="ORF">MGAL_10B001497</name>
</gene>
<sequence>DGRTALHFAAQFGNLQVTKVLIEEVGISPFVKTYQVLFNCIVSSGKKYKPL</sequence>
<dbReference type="OrthoDB" id="1893551at2759"/>
<feature type="repeat" description="ANK" evidence="1">
    <location>
        <begin position="1"/>
        <end position="23"/>
    </location>
</feature>
<proteinExistence type="predicted"/>
<evidence type="ECO:0000313" key="2">
    <source>
        <dbReference type="EMBL" id="VDI47623.1"/>
    </source>
</evidence>
<keyword evidence="3" id="KW-1185">Reference proteome</keyword>
<dbReference type="InterPro" id="IPR002110">
    <property type="entry name" value="Ankyrin_rpt"/>
</dbReference>
<protein>
    <submittedName>
        <fullName evidence="2">Uncharacterized protein</fullName>
    </submittedName>
</protein>
<dbReference type="Pfam" id="PF00023">
    <property type="entry name" value="Ank"/>
    <property type="match status" value="1"/>
</dbReference>
<evidence type="ECO:0000313" key="3">
    <source>
        <dbReference type="Proteomes" id="UP000596742"/>
    </source>
</evidence>
<name>A0A8B6FEC9_MYTGA</name>
<dbReference type="InterPro" id="IPR036770">
    <property type="entry name" value="Ankyrin_rpt-contain_sf"/>
</dbReference>
<keyword evidence="1" id="KW-0040">ANK repeat</keyword>
<comment type="caution">
    <text evidence="2">The sequence shown here is derived from an EMBL/GenBank/DDBJ whole genome shotgun (WGS) entry which is preliminary data.</text>
</comment>
<dbReference type="Proteomes" id="UP000596742">
    <property type="component" value="Unassembled WGS sequence"/>
</dbReference>
<dbReference type="EMBL" id="UYJE01006630">
    <property type="protein sequence ID" value="VDI47623.1"/>
    <property type="molecule type" value="Genomic_DNA"/>
</dbReference>
<dbReference type="Gene3D" id="1.25.40.20">
    <property type="entry name" value="Ankyrin repeat-containing domain"/>
    <property type="match status" value="1"/>
</dbReference>
<evidence type="ECO:0000256" key="1">
    <source>
        <dbReference type="PROSITE-ProRule" id="PRU00023"/>
    </source>
</evidence>
<organism evidence="2 3">
    <name type="scientific">Mytilus galloprovincialis</name>
    <name type="common">Mediterranean mussel</name>
    <dbReference type="NCBI Taxonomy" id="29158"/>
    <lineage>
        <taxon>Eukaryota</taxon>
        <taxon>Metazoa</taxon>
        <taxon>Spiralia</taxon>
        <taxon>Lophotrochozoa</taxon>
        <taxon>Mollusca</taxon>
        <taxon>Bivalvia</taxon>
        <taxon>Autobranchia</taxon>
        <taxon>Pteriomorphia</taxon>
        <taxon>Mytilida</taxon>
        <taxon>Mytiloidea</taxon>
        <taxon>Mytilidae</taxon>
        <taxon>Mytilinae</taxon>
        <taxon>Mytilus</taxon>
    </lineage>
</organism>
<feature type="non-terminal residue" evidence="2">
    <location>
        <position position="1"/>
    </location>
</feature>
<reference evidence="2" key="1">
    <citation type="submission" date="2018-11" db="EMBL/GenBank/DDBJ databases">
        <authorList>
            <person name="Alioto T."/>
            <person name="Alioto T."/>
        </authorList>
    </citation>
    <scope>NUCLEOTIDE SEQUENCE</scope>
</reference>
<accession>A0A8B6FEC9</accession>
<dbReference type="SUPFAM" id="SSF48403">
    <property type="entry name" value="Ankyrin repeat"/>
    <property type="match status" value="1"/>
</dbReference>
<dbReference type="PROSITE" id="PS50297">
    <property type="entry name" value="ANK_REP_REGION"/>
    <property type="match status" value="1"/>
</dbReference>
<dbReference type="AlphaFoldDB" id="A0A8B6FEC9"/>
<dbReference type="PROSITE" id="PS50088">
    <property type="entry name" value="ANK_REPEAT"/>
    <property type="match status" value="1"/>
</dbReference>